<keyword evidence="3" id="KW-1185">Reference proteome</keyword>
<protein>
    <submittedName>
        <fullName evidence="2">SH3 domain-containing protein</fullName>
    </submittedName>
</protein>
<proteinExistence type="predicted"/>
<feature type="chain" id="PRO_5046599512" evidence="1">
    <location>
        <begin position="39"/>
        <end position="196"/>
    </location>
</feature>
<accession>A0ABW9IBA1</accession>
<name>A0ABW9IBA1_STRGJ</name>
<reference evidence="2 3" key="1">
    <citation type="submission" date="2024-12" db="EMBL/GenBank/DDBJ databases">
        <title>Forecasting of Potato common scab and diversities of Pathogenic streptomyces spp. in china.</title>
        <authorList>
            <person name="Handique U."/>
            <person name="Wu J."/>
        </authorList>
    </citation>
    <scope>NUCLEOTIDE SEQUENCE [LARGE SCALE GENOMIC DNA]</scope>
    <source>
        <strain evidence="2 3">ZRIMU1585</strain>
    </source>
</reference>
<sequence length="196" mass="20713">MRTTPALRTPALRTPALRTPAVRTLAAALLTGGTLAVAALGPTATASAATIDRQGSGDGGVWGTVTSRTDLSLRQAPTTHAPSAGTLAPGSRDRIECRALGQSVNGDAHWYWLVGAEAWASAAFVDTRGERVPDCADPCPRWKDEDWANWNDAWDDEAWSVTGSGSVSFSFSFSGSWSFGATETSSDGWEWTPLAR</sequence>
<organism evidence="2 3">
    <name type="scientific">Streptomyces galilaeus</name>
    <dbReference type="NCBI Taxonomy" id="33899"/>
    <lineage>
        <taxon>Bacteria</taxon>
        <taxon>Bacillati</taxon>
        <taxon>Actinomycetota</taxon>
        <taxon>Actinomycetes</taxon>
        <taxon>Kitasatosporales</taxon>
        <taxon>Streptomycetaceae</taxon>
        <taxon>Streptomyces</taxon>
    </lineage>
</organism>
<gene>
    <name evidence="2" type="ORF">ACKI1S_04745</name>
</gene>
<evidence type="ECO:0000313" key="2">
    <source>
        <dbReference type="EMBL" id="MFM9645442.1"/>
    </source>
</evidence>
<keyword evidence="1" id="KW-0732">Signal</keyword>
<dbReference type="RefSeq" id="WP_369278822.1">
    <property type="nucleotide sequence ID" value="NZ_JBJVMW010000001.1"/>
</dbReference>
<dbReference type="EMBL" id="JBJVNE010000002">
    <property type="protein sequence ID" value="MFM9645442.1"/>
    <property type="molecule type" value="Genomic_DNA"/>
</dbReference>
<dbReference type="Proteomes" id="UP001631993">
    <property type="component" value="Unassembled WGS sequence"/>
</dbReference>
<feature type="signal peptide" evidence="1">
    <location>
        <begin position="1"/>
        <end position="38"/>
    </location>
</feature>
<comment type="caution">
    <text evidence="2">The sequence shown here is derived from an EMBL/GenBank/DDBJ whole genome shotgun (WGS) entry which is preliminary data.</text>
</comment>
<evidence type="ECO:0000256" key="1">
    <source>
        <dbReference type="SAM" id="SignalP"/>
    </source>
</evidence>
<evidence type="ECO:0000313" key="3">
    <source>
        <dbReference type="Proteomes" id="UP001631993"/>
    </source>
</evidence>